<gene>
    <name evidence="2" type="ORF">KDA_09800</name>
</gene>
<dbReference type="RefSeq" id="WP_126626072.1">
    <property type="nucleotide sequence ID" value="NZ_BIFT01000001.1"/>
</dbReference>
<organism evidence="2 3">
    <name type="scientific">Dictyobacter alpinus</name>
    <dbReference type="NCBI Taxonomy" id="2014873"/>
    <lineage>
        <taxon>Bacteria</taxon>
        <taxon>Bacillati</taxon>
        <taxon>Chloroflexota</taxon>
        <taxon>Ktedonobacteria</taxon>
        <taxon>Ktedonobacterales</taxon>
        <taxon>Dictyobacteraceae</taxon>
        <taxon>Dictyobacter</taxon>
    </lineage>
</organism>
<dbReference type="OrthoDB" id="9820613at2"/>
<comment type="caution">
    <text evidence="2">The sequence shown here is derived from an EMBL/GenBank/DDBJ whole genome shotgun (WGS) entry which is preliminary data.</text>
</comment>
<dbReference type="AlphaFoldDB" id="A0A402B2A6"/>
<keyword evidence="3" id="KW-1185">Reference proteome</keyword>
<feature type="region of interest" description="Disordered" evidence="1">
    <location>
        <begin position="1"/>
        <end position="28"/>
    </location>
</feature>
<evidence type="ECO:0000313" key="3">
    <source>
        <dbReference type="Proteomes" id="UP000287171"/>
    </source>
</evidence>
<feature type="compositionally biased region" description="Polar residues" evidence="1">
    <location>
        <begin position="18"/>
        <end position="28"/>
    </location>
</feature>
<sequence>MREDETEEQEAFSDDPAQGTQDTEDTNASVQAEHIDTSVLGTNYGSVVNNNGLSLNDTIKVFQMMMLNYHPGHPFDPSALSQAFTTNQTYERKKYAAAMAEQEFQDGIFENEISIKDAPGAADPNAMPADIDDWYYDSLDEYERYYVITVAMLQGSPASEITKKARELYHSMSNGEVLSARSASRLRKRTYTLVQEGGDPRIFWQNPELGPRILHFIAEESVEWPGSQPGQSFIDMLQSWPEGLNGENSRRSARALGSILAYQNINQLWRVANTWADRKTARDWRTAASLLAGAYETNVSKTQSKNTDALVDSLLRLLSQWTERWIQSTNPRVGCAAAYTYGLIGRHLPLKALQGLEQLQNIPQRNVTHRAINNVDAFPSELASAIVSAYVTISLAGHIRSVLDALATQAEQLTHHHQPSTKISSYLQEKRQREVVLNIIFDAFFLIAASSLSTSNPTINIPYNIHQSLPEQPTLPDRNKQDTLLSGILAINENQWRQNLSILLCAAIIEGKSKPAIDLLHQWASIILSQSNDQSEELYTHFVEFMVNLGKMLQCWQHDQPDKSGHYALALQAYENRLTSWLQEGGGQSKSIGMLARHILQQADW</sequence>
<dbReference type="Proteomes" id="UP000287171">
    <property type="component" value="Unassembled WGS sequence"/>
</dbReference>
<accession>A0A402B2A6</accession>
<protein>
    <submittedName>
        <fullName evidence="2">Uncharacterized protein</fullName>
    </submittedName>
</protein>
<proteinExistence type="predicted"/>
<evidence type="ECO:0000256" key="1">
    <source>
        <dbReference type="SAM" id="MobiDB-lite"/>
    </source>
</evidence>
<evidence type="ECO:0000313" key="2">
    <source>
        <dbReference type="EMBL" id="GCE25496.1"/>
    </source>
</evidence>
<dbReference type="EMBL" id="BIFT01000001">
    <property type="protein sequence ID" value="GCE25496.1"/>
    <property type="molecule type" value="Genomic_DNA"/>
</dbReference>
<feature type="compositionally biased region" description="Acidic residues" evidence="1">
    <location>
        <begin position="1"/>
        <end position="13"/>
    </location>
</feature>
<reference evidence="3" key="1">
    <citation type="submission" date="2018-12" db="EMBL/GenBank/DDBJ databases">
        <title>Tengunoibacter tsumagoiensis gen. nov., sp. nov., Dictyobacter kobayashii sp. nov., D. alpinus sp. nov., and D. joshuensis sp. nov. and description of Dictyobacteraceae fam. nov. within the order Ktedonobacterales isolated from Tengu-no-mugimeshi.</title>
        <authorList>
            <person name="Wang C.M."/>
            <person name="Zheng Y."/>
            <person name="Sakai Y."/>
            <person name="Toyoda A."/>
            <person name="Minakuchi Y."/>
            <person name="Abe K."/>
            <person name="Yokota A."/>
            <person name="Yabe S."/>
        </authorList>
    </citation>
    <scope>NUCLEOTIDE SEQUENCE [LARGE SCALE GENOMIC DNA]</scope>
    <source>
        <strain evidence="3">Uno16</strain>
    </source>
</reference>
<name>A0A402B2A6_9CHLR</name>